<organism evidence="9 10">
    <name type="scientific">Clupea harengus</name>
    <name type="common">Atlantic herring</name>
    <dbReference type="NCBI Taxonomy" id="7950"/>
    <lineage>
        <taxon>Eukaryota</taxon>
        <taxon>Metazoa</taxon>
        <taxon>Chordata</taxon>
        <taxon>Craniata</taxon>
        <taxon>Vertebrata</taxon>
        <taxon>Euteleostomi</taxon>
        <taxon>Actinopterygii</taxon>
        <taxon>Neopterygii</taxon>
        <taxon>Teleostei</taxon>
        <taxon>Clupei</taxon>
        <taxon>Clupeiformes</taxon>
        <taxon>Clupeoidei</taxon>
        <taxon>Clupeidae</taxon>
        <taxon>Clupea</taxon>
    </lineage>
</organism>
<dbReference type="GeneID" id="105899253"/>
<evidence type="ECO:0000313" key="10">
    <source>
        <dbReference type="RefSeq" id="XP_031429910.1"/>
    </source>
</evidence>
<dbReference type="AlphaFoldDB" id="A0A6P8G2W3"/>
<dbReference type="Pfam" id="PF05729">
    <property type="entry name" value="NACHT"/>
    <property type="match status" value="1"/>
</dbReference>
<dbReference type="Gene3D" id="3.40.50.300">
    <property type="entry name" value="P-loop containing nucleotide triphosphate hydrolases"/>
    <property type="match status" value="1"/>
</dbReference>
<evidence type="ECO:0000256" key="1">
    <source>
        <dbReference type="ARBA" id="ARBA00004496"/>
    </source>
</evidence>
<keyword evidence="9" id="KW-1185">Reference proteome</keyword>
<feature type="domain" description="NACHT" evidence="8">
    <location>
        <begin position="157"/>
        <end position="319"/>
    </location>
</feature>
<dbReference type="OrthoDB" id="120976at2759"/>
<evidence type="ECO:0000256" key="2">
    <source>
        <dbReference type="ARBA" id="ARBA00008665"/>
    </source>
</evidence>
<comment type="similarity">
    <text evidence="2">Belongs to the NLRP family.</text>
</comment>
<keyword evidence="3" id="KW-0963">Cytoplasm</keyword>
<keyword evidence="5" id="KW-0547">Nucleotide-binding</keyword>
<evidence type="ECO:0000256" key="6">
    <source>
        <dbReference type="ARBA" id="ARBA00022840"/>
    </source>
</evidence>
<dbReference type="Gene3D" id="3.80.10.10">
    <property type="entry name" value="Ribonuclease Inhibitor"/>
    <property type="match status" value="2"/>
</dbReference>
<dbReference type="Pfam" id="PF13516">
    <property type="entry name" value="LRR_6"/>
    <property type="match status" value="5"/>
</dbReference>
<dbReference type="PROSITE" id="PS50837">
    <property type="entry name" value="NACHT"/>
    <property type="match status" value="1"/>
</dbReference>
<dbReference type="KEGG" id="char:105899253"/>
<keyword evidence="4" id="KW-0677">Repeat</keyword>
<dbReference type="InterPro" id="IPR007111">
    <property type="entry name" value="NACHT_NTPase"/>
</dbReference>
<dbReference type="SUPFAM" id="SSF52047">
    <property type="entry name" value="RNI-like"/>
    <property type="match status" value="2"/>
</dbReference>
<evidence type="ECO:0000256" key="4">
    <source>
        <dbReference type="ARBA" id="ARBA00022737"/>
    </source>
</evidence>
<dbReference type="InterPro" id="IPR001611">
    <property type="entry name" value="Leu-rich_rpt"/>
</dbReference>
<feature type="region of interest" description="Disordered" evidence="7">
    <location>
        <begin position="1"/>
        <end position="26"/>
    </location>
</feature>
<sequence length="1023" mass="110566">MVGGIQRGQQCNTKDSGCRKTTKKKKKKEAVNLPLDGLWYNGLLTPSGKSYYVCFKNKVMATVQDDSDSTGSWLNARSLHIQELLTPSLTPKGSSSVLGHQSPVEVLIGDQHTPLTAVLSPEAEQLTDRNLDMNRRCLDDVITTVLTSEDTLLAKRRVVVLTGPAGAGKSVCVNKLAQDWARGQVLKGYELVLHLCVSECVTTWVSKVRECGSVSEKEERKQSCLSLENLLMLAHPHLSSTTVSYVLKEPSSPTQPRLLLLLDGLDEIPHLPDISELLLSPSSLPLCSDPRRPVPISHLLSSLAQGTLLPAASLLITSRKVPDMDALPPGVKRVEVLGFSTSQRSQFFQRFLSEDGDLAPKMTQLCESVFGVYEFSSLPLFCWTLASVGRTLQQTGGAPPETLTQLWAHITALSLRPSVSPEGATQVPPLPTLLRGLAQLARTISMDGRGFCSQEELLSVGLEPFLSSPQLRAFLQEAIDAHGAHTFFFLSPMMQEFLVAVSLFLEGCGWVGSMDELLTDLEDGMMEFAEVFVAGLSETSQRAPLEGVLEAGYAAEQGTGFQRWLQTHAQQALDGCSRERHLRCFRLLRETQNQTLVKRSISSPSARLGISYGGLGRADCAALSYVLSCAGEIQRLNLYNSKNLTSDHTSQLLPVFKMANSIMLSQSNLTPGALAHLAEGLRGGSTTELDLSYCSLRDEGLRVLCPALSHSPLHTLRVPVCKLTAVCCKDLSAALAVCALRVLDLRGNSLTDEGLTLLCNALKSQQCKLQELSLHSCDLTAGSMSALSEALSCGHCPLTSLDLTGNDLCDLGVNTLSNGLGNPSCKIHTLKLFECELTDSCCAALAAAVRSGGSLAELDLSCNDLGQEGALLLCESLKAPECSLISLSMTRCELTLPVFSALEEVLCDGSKLQALALGLNQVGDTGARHLWRALKHAHCKLQDLDLEMIGLTDDCVADLCEAVRAHGSLKTLILKNNSLTDSSIPSLVQLAKACPGMKELNVQYNDLSEDVFELMDSCSRIRY</sequence>
<evidence type="ECO:0000256" key="5">
    <source>
        <dbReference type="ARBA" id="ARBA00022741"/>
    </source>
</evidence>
<dbReference type="RefSeq" id="XP_031429910.1">
    <property type="nucleotide sequence ID" value="XM_031574050.2"/>
</dbReference>
<evidence type="ECO:0000313" key="9">
    <source>
        <dbReference type="Proteomes" id="UP000515152"/>
    </source>
</evidence>
<reference evidence="10" key="1">
    <citation type="submission" date="2025-08" db="UniProtKB">
        <authorList>
            <consortium name="RefSeq"/>
        </authorList>
    </citation>
    <scope>IDENTIFICATION</scope>
</reference>
<accession>A0A6P8G2W3</accession>
<evidence type="ECO:0000256" key="7">
    <source>
        <dbReference type="SAM" id="MobiDB-lite"/>
    </source>
</evidence>
<name>A0A6P8G2W3_CLUHA</name>
<dbReference type="PANTHER" id="PTHR45690:SF19">
    <property type="entry name" value="NACHT, LRR AND PYD DOMAINS-CONTAINING PROTEIN 3"/>
    <property type="match status" value="1"/>
</dbReference>
<dbReference type="SUPFAM" id="SSF52540">
    <property type="entry name" value="P-loop containing nucleoside triphosphate hydrolases"/>
    <property type="match status" value="1"/>
</dbReference>
<dbReference type="GO" id="GO:0005524">
    <property type="term" value="F:ATP binding"/>
    <property type="evidence" value="ECO:0007669"/>
    <property type="project" value="UniProtKB-KW"/>
</dbReference>
<dbReference type="PANTHER" id="PTHR45690">
    <property type="entry name" value="NACHT, LRR AND PYD DOMAINS-CONTAINING PROTEIN 12"/>
    <property type="match status" value="1"/>
</dbReference>
<gene>
    <name evidence="10" type="primary">si:ch73-233m11.2</name>
</gene>
<comment type="subcellular location">
    <subcellularLocation>
        <location evidence="1">Cytoplasm</location>
    </subcellularLocation>
</comment>
<protein>
    <submittedName>
        <fullName evidence="10">NACHT, LRR and PYD domains-containing protein 12 isoform X1</fullName>
    </submittedName>
</protein>
<keyword evidence="6" id="KW-0067">ATP-binding</keyword>
<dbReference type="InterPro" id="IPR027417">
    <property type="entry name" value="P-loop_NTPase"/>
</dbReference>
<evidence type="ECO:0000256" key="3">
    <source>
        <dbReference type="ARBA" id="ARBA00022490"/>
    </source>
</evidence>
<proteinExistence type="inferred from homology"/>
<dbReference type="InterPro" id="IPR050637">
    <property type="entry name" value="NLRP_innate_immun_reg"/>
</dbReference>
<dbReference type="InterPro" id="IPR032675">
    <property type="entry name" value="LRR_dom_sf"/>
</dbReference>
<evidence type="ECO:0000259" key="8">
    <source>
        <dbReference type="PROSITE" id="PS50837"/>
    </source>
</evidence>
<dbReference type="Proteomes" id="UP000515152">
    <property type="component" value="Chromosome 1"/>
</dbReference>
<dbReference type="GO" id="GO:0005829">
    <property type="term" value="C:cytosol"/>
    <property type="evidence" value="ECO:0007669"/>
    <property type="project" value="UniProtKB-SubCell"/>
</dbReference>
<dbReference type="SMART" id="SM00368">
    <property type="entry name" value="LRR_RI"/>
    <property type="match status" value="9"/>
</dbReference>